<feature type="region of interest" description="Disordered" evidence="2">
    <location>
        <begin position="480"/>
        <end position="555"/>
    </location>
</feature>
<proteinExistence type="predicted"/>
<evidence type="ECO:0000313" key="3">
    <source>
        <dbReference type="EMBL" id="OQD89649.1"/>
    </source>
</evidence>
<keyword evidence="1" id="KW-0175">Coiled coil</keyword>
<feature type="compositionally biased region" description="Low complexity" evidence="2">
    <location>
        <begin position="59"/>
        <end position="73"/>
    </location>
</feature>
<sequence>MPQSSYSSKRAPKSSAKNAHPRPTNLESHFMRNLDMSPKANPPKKSANGRPTDKKRRASSSSVSSVSSVSSLEDLSEEADDSEEDADDEEEPAVRAPSYRRRDNKTGRQPGRAKRRRVISDDSSNLSDTDESSDDVYAAVDYITDAEDEEQDVEKMEEMMIMESERSQRPMPSSEINDEQWTISNVFDDHMFLPAASFFDEEHLYSAMDTFGEPEMTSEAVETPVARRVHFEERSDSSSDSDSHTDDEIPGDFLQQDSLDPQLRRMIENDHESYRANHRRQSEEIFGDADYGHGNIYHVESEGSSEGSLSGYESDDGDTTDEDLPPPATITHPRSLLRRDSSDSLAPVGDDKSDSVPRRRGPIMGTFVADPHKPVALVDCTGKHLVIIPAYASSRHDWLESAANSMPGTANTSPRQTTLHLVDESDTDALASPHQTDLSPMLASSANLMMTALGNDLTPGGQVMGPPEAFYPSQDFTIDSSFEEDEDDDPESTLNVDDFIDFGNGSSDEEDDMDNQSEDEVQASPMGPPSAKSIGARTPTRKSDSQAPNNEERFLNHLDKGIVTAFRRNHNRYQALLRLPQHREFMPANSPARPASVFRHAKNNDQRTPTRKRKSSGIAGGEAVRRKLMDAQQRRSTQLPM</sequence>
<feature type="region of interest" description="Disordered" evidence="2">
    <location>
        <begin position="230"/>
        <end position="260"/>
    </location>
</feature>
<keyword evidence="4" id="KW-1185">Reference proteome</keyword>
<feature type="compositionally biased region" description="Low complexity" evidence="2">
    <location>
        <begin position="1"/>
        <end position="18"/>
    </location>
</feature>
<evidence type="ECO:0000256" key="1">
    <source>
        <dbReference type="SAM" id="Coils"/>
    </source>
</evidence>
<name>A0A1V6QK78_9EURO</name>
<protein>
    <submittedName>
        <fullName evidence="3">Uncharacterized protein</fullName>
    </submittedName>
</protein>
<feature type="region of interest" description="Disordered" evidence="2">
    <location>
        <begin position="272"/>
        <end position="360"/>
    </location>
</feature>
<gene>
    <name evidence="3" type="ORF">PENANT_c002G07145</name>
</gene>
<accession>A0A1V6QK78</accession>
<feature type="compositionally biased region" description="Basic and acidic residues" evidence="2">
    <location>
        <begin position="623"/>
        <end position="633"/>
    </location>
</feature>
<feature type="compositionally biased region" description="Acidic residues" evidence="2">
    <location>
        <begin position="74"/>
        <end position="91"/>
    </location>
</feature>
<dbReference type="AlphaFoldDB" id="A0A1V6QK78"/>
<feature type="compositionally biased region" description="Acidic residues" evidence="2">
    <location>
        <begin position="507"/>
        <end position="521"/>
    </location>
</feature>
<evidence type="ECO:0000313" key="4">
    <source>
        <dbReference type="Proteomes" id="UP000191672"/>
    </source>
</evidence>
<feature type="compositionally biased region" description="Acidic residues" evidence="2">
    <location>
        <begin position="313"/>
        <end position="324"/>
    </location>
</feature>
<dbReference type="Proteomes" id="UP000191672">
    <property type="component" value="Unassembled WGS sequence"/>
</dbReference>
<dbReference type="EMBL" id="MDYN01000002">
    <property type="protein sequence ID" value="OQD89649.1"/>
    <property type="molecule type" value="Genomic_DNA"/>
</dbReference>
<evidence type="ECO:0000256" key="2">
    <source>
        <dbReference type="SAM" id="MobiDB-lite"/>
    </source>
</evidence>
<feature type="compositionally biased region" description="Acidic residues" evidence="2">
    <location>
        <begin position="481"/>
        <end position="491"/>
    </location>
</feature>
<dbReference type="STRING" id="416450.A0A1V6QK78"/>
<feature type="compositionally biased region" description="Basic and acidic residues" evidence="2">
    <location>
        <begin position="272"/>
        <end position="283"/>
    </location>
</feature>
<feature type="compositionally biased region" description="Basic and acidic residues" evidence="2">
    <location>
        <begin position="230"/>
        <end position="247"/>
    </location>
</feature>
<organism evidence="3 4">
    <name type="scientific">Penicillium antarcticum</name>
    <dbReference type="NCBI Taxonomy" id="416450"/>
    <lineage>
        <taxon>Eukaryota</taxon>
        <taxon>Fungi</taxon>
        <taxon>Dikarya</taxon>
        <taxon>Ascomycota</taxon>
        <taxon>Pezizomycotina</taxon>
        <taxon>Eurotiomycetes</taxon>
        <taxon>Eurotiomycetidae</taxon>
        <taxon>Eurotiales</taxon>
        <taxon>Aspergillaceae</taxon>
        <taxon>Penicillium</taxon>
    </lineage>
</organism>
<reference evidence="4" key="1">
    <citation type="journal article" date="2017" name="Nat. Microbiol.">
        <title>Global analysis of biosynthetic gene clusters reveals vast potential of secondary metabolite production in Penicillium species.</title>
        <authorList>
            <person name="Nielsen J.C."/>
            <person name="Grijseels S."/>
            <person name="Prigent S."/>
            <person name="Ji B."/>
            <person name="Dainat J."/>
            <person name="Nielsen K.F."/>
            <person name="Frisvad J.C."/>
            <person name="Workman M."/>
            <person name="Nielsen J."/>
        </authorList>
    </citation>
    <scope>NUCLEOTIDE SEQUENCE [LARGE SCALE GENOMIC DNA]</scope>
    <source>
        <strain evidence="4">IBT 31811</strain>
    </source>
</reference>
<feature type="compositionally biased region" description="Low complexity" evidence="2">
    <location>
        <begin position="302"/>
        <end position="312"/>
    </location>
</feature>
<comment type="caution">
    <text evidence="3">The sequence shown here is derived from an EMBL/GenBank/DDBJ whole genome shotgun (WGS) entry which is preliminary data.</text>
</comment>
<feature type="region of interest" description="Disordered" evidence="2">
    <location>
        <begin position="1"/>
        <end position="137"/>
    </location>
</feature>
<feature type="region of interest" description="Disordered" evidence="2">
    <location>
        <begin position="600"/>
        <end position="641"/>
    </location>
</feature>
<feature type="coiled-coil region" evidence="1">
    <location>
        <begin position="139"/>
        <end position="166"/>
    </location>
</feature>